<dbReference type="PANTHER" id="PTHR10285">
    <property type="entry name" value="URIDINE KINASE"/>
    <property type="match status" value="1"/>
</dbReference>
<dbReference type="Proteomes" id="UP000694388">
    <property type="component" value="Unplaced"/>
</dbReference>
<proteinExistence type="predicted"/>
<protein>
    <submittedName>
        <fullName evidence="1">Muscle-specific beta 1 integrin binding protein 2</fullName>
    </submittedName>
</protein>
<keyword evidence="2" id="KW-1185">Reference proteome</keyword>
<reference evidence="1" key="1">
    <citation type="submission" date="2025-08" db="UniProtKB">
        <authorList>
            <consortium name="Ensembl"/>
        </authorList>
    </citation>
    <scope>IDENTIFICATION</scope>
</reference>
<organism evidence="1 2">
    <name type="scientific">Eptatretus burgeri</name>
    <name type="common">Inshore hagfish</name>
    <dbReference type="NCBI Taxonomy" id="7764"/>
    <lineage>
        <taxon>Eukaryota</taxon>
        <taxon>Metazoa</taxon>
        <taxon>Chordata</taxon>
        <taxon>Craniata</taxon>
        <taxon>Vertebrata</taxon>
        <taxon>Cyclostomata</taxon>
        <taxon>Myxini</taxon>
        <taxon>Myxiniformes</taxon>
        <taxon>Myxinidae</taxon>
        <taxon>Eptatretinae</taxon>
        <taxon>Eptatretus</taxon>
    </lineage>
</organism>
<dbReference type="AlphaFoldDB" id="A0A8C4N6L3"/>
<dbReference type="CDD" id="cd02024">
    <property type="entry name" value="NRK1"/>
    <property type="match status" value="1"/>
</dbReference>
<dbReference type="GeneTree" id="ENSGT00940000159842"/>
<dbReference type="Ensembl" id="ENSEBUT00000002529.1">
    <property type="protein sequence ID" value="ENSEBUP00000002181.1"/>
    <property type="gene ID" value="ENSEBUG00000001709.1"/>
</dbReference>
<dbReference type="PRINTS" id="PR00988">
    <property type="entry name" value="URIDINKINASE"/>
</dbReference>
<dbReference type="InterPro" id="IPR027417">
    <property type="entry name" value="P-loop_NTPase"/>
</dbReference>
<evidence type="ECO:0000313" key="1">
    <source>
        <dbReference type="Ensembl" id="ENSEBUP00000002181.1"/>
    </source>
</evidence>
<name>A0A8C4N6L3_EPTBU</name>
<dbReference type="SUPFAM" id="SSF52540">
    <property type="entry name" value="P-loop containing nucleoside triphosphate hydrolases"/>
    <property type="match status" value="1"/>
</dbReference>
<evidence type="ECO:0000313" key="2">
    <source>
        <dbReference type="Proteomes" id="UP000694388"/>
    </source>
</evidence>
<reference evidence="1" key="2">
    <citation type="submission" date="2025-09" db="UniProtKB">
        <authorList>
            <consortium name="Ensembl"/>
        </authorList>
    </citation>
    <scope>IDENTIFICATION</scope>
</reference>
<accession>A0A8C4N6L3</accession>
<dbReference type="Gene3D" id="3.40.50.300">
    <property type="entry name" value="P-loop containing nucleotide triphosphate hydrolases"/>
    <property type="match status" value="1"/>
</dbReference>
<sequence length="182" mass="20668">MVFKYIIGIGGVTNSGKTTLANRLIKVLPNCSVVHQDNFYKPQDQIEVDEAGFKQYDVISSLDMDALMNTVRAWQYDPAKFERSHGVNVSDSQLPGQDCGVHLLIVEGFLLYTYRKRSYKVPDTPGLFDGHVWPMYLKHYMIMEDLAVAVVKVNGMTSRDDLFNHVHGNILSNLNQRVCLKQ</sequence>